<accession>A0ABN7NM21</accession>
<keyword evidence="4" id="KW-0720">Serine protease</keyword>
<dbReference type="Pfam" id="PF00089">
    <property type="entry name" value="Trypsin"/>
    <property type="match status" value="1"/>
</dbReference>
<keyword evidence="8" id="KW-1185">Reference proteome</keyword>
<dbReference type="InterPro" id="IPR001314">
    <property type="entry name" value="Peptidase_S1A"/>
</dbReference>
<dbReference type="InterPro" id="IPR001254">
    <property type="entry name" value="Trypsin_dom"/>
</dbReference>
<dbReference type="InterPro" id="IPR009003">
    <property type="entry name" value="Peptidase_S1_PA"/>
</dbReference>
<dbReference type="PRINTS" id="PR00722">
    <property type="entry name" value="CHYMOTRYPSIN"/>
</dbReference>
<keyword evidence="2" id="KW-0645">Protease</keyword>
<reference evidence="7" key="1">
    <citation type="submission" date="2021-03" db="EMBL/GenBank/DDBJ databases">
        <authorList>
            <person name="Tran Van P."/>
        </authorList>
    </citation>
    <scope>NUCLEOTIDE SEQUENCE</scope>
</reference>
<evidence type="ECO:0000256" key="1">
    <source>
        <dbReference type="ARBA" id="ARBA00007664"/>
    </source>
</evidence>
<dbReference type="PANTHER" id="PTHR24276:SF98">
    <property type="entry name" value="FI18310P1-RELATED"/>
    <property type="match status" value="1"/>
</dbReference>
<dbReference type="Gene3D" id="2.40.10.10">
    <property type="entry name" value="Trypsin-like serine proteases"/>
    <property type="match status" value="1"/>
</dbReference>
<organism evidence="7 8">
    <name type="scientific">Timema podura</name>
    <name type="common">Walking stick</name>
    <dbReference type="NCBI Taxonomy" id="61482"/>
    <lineage>
        <taxon>Eukaryota</taxon>
        <taxon>Metazoa</taxon>
        <taxon>Ecdysozoa</taxon>
        <taxon>Arthropoda</taxon>
        <taxon>Hexapoda</taxon>
        <taxon>Insecta</taxon>
        <taxon>Pterygota</taxon>
        <taxon>Neoptera</taxon>
        <taxon>Polyneoptera</taxon>
        <taxon>Phasmatodea</taxon>
        <taxon>Timematodea</taxon>
        <taxon>Timematoidea</taxon>
        <taxon>Timematidae</taxon>
        <taxon>Timema</taxon>
    </lineage>
</organism>
<protein>
    <recommendedName>
        <fullName evidence="6">Peptidase S1 domain-containing protein</fullName>
    </recommendedName>
</protein>
<dbReference type="EMBL" id="CAJPIN010001089">
    <property type="protein sequence ID" value="CAG2054211.1"/>
    <property type="molecule type" value="Genomic_DNA"/>
</dbReference>
<proteinExistence type="inferred from homology"/>
<evidence type="ECO:0000259" key="6">
    <source>
        <dbReference type="PROSITE" id="PS50240"/>
    </source>
</evidence>
<dbReference type="SMART" id="SM00020">
    <property type="entry name" value="Tryp_SPc"/>
    <property type="match status" value="1"/>
</dbReference>
<evidence type="ECO:0000313" key="7">
    <source>
        <dbReference type="EMBL" id="CAG2054211.1"/>
    </source>
</evidence>
<dbReference type="CDD" id="cd00190">
    <property type="entry name" value="Tryp_SPc"/>
    <property type="match status" value="1"/>
</dbReference>
<keyword evidence="5" id="KW-1015">Disulfide bond</keyword>
<dbReference type="PROSITE" id="PS50240">
    <property type="entry name" value="TRYPSIN_DOM"/>
    <property type="match status" value="1"/>
</dbReference>
<dbReference type="Proteomes" id="UP001153148">
    <property type="component" value="Unassembled WGS sequence"/>
</dbReference>
<feature type="domain" description="Peptidase S1" evidence="6">
    <location>
        <begin position="21"/>
        <end position="249"/>
    </location>
</feature>
<dbReference type="InterPro" id="IPR050430">
    <property type="entry name" value="Peptidase_S1"/>
</dbReference>
<dbReference type="SUPFAM" id="SSF50494">
    <property type="entry name" value="Trypsin-like serine proteases"/>
    <property type="match status" value="1"/>
</dbReference>
<comment type="similarity">
    <text evidence="1">Belongs to the peptidase S1 family.</text>
</comment>
<sequence>MAGLSAIEPKKVDQIIQSPRIFGGVRAKKGEYPFTVWIKSSINKCTGSILSQYWVLYAAHCAFKAPVESIIVIAGIIVYNPSSDDGQKRQVREIVFYPPYLGLGGYRYDMALLRVKEPFDMNQEVNTVAIAVSPFPRTAQLCTAIGFGKTEIYDETPTQKWVNLIVENPRICFTAHPEDDYHICGRGQTGKQPCIGDSGGPLICQDVLVGVTSFGVNKRGSTLDCDEPGNIIVFAFTGYYEDWIRSHVTDLRAPVKLSRSHHLKFELGYVILVISRGPGFQIFDEALGLERAQIIRQALYECIVSTFPHGVNNNGKYAEFNDQIWRKIQKLCLAATYKDQNSEQGKGLHYCFGLTYLRPEEEEEDAFCHLISIQPADTKLMSFTYYLHRNIIATFPAHIWLAQLGSGLGKGGTGAIQVRARWIGAIRARPINLLPPFNEQSFSDMQLIEGI</sequence>
<keyword evidence="3" id="KW-0378">Hydrolase</keyword>
<evidence type="ECO:0000256" key="4">
    <source>
        <dbReference type="ARBA" id="ARBA00022825"/>
    </source>
</evidence>
<evidence type="ECO:0000256" key="5">
    <source>
        <dbReference type="ARBA" id="ARBA00023157"/>
    </source>
</evidence>
<evidence type="ECO:0000313" key="8">
    <source>
        <dbReference type="Proteomes" id="UP001153148"/>
    </source>
</evidence>
<evidence type="ECO:0000256" key="2">
    <source>
        <dbReference type="ARBA" id="ARBA00022670"/>
    </source>
</evidence>
<dbReference type="InterPro" id="IPR043504">
    <property type="entry name" value="Peptidase_S1_PA_chymotrypsin"/>
</dbReference>
<evidence type="ECO:0000256" key="3">
    <source>
        <dbReference type="ARBA" id="ARBA00022801"/>
    </source>
</evidence>
<dbReference type="PANTHER" id="PTHR24276">
    <property type="entry name" value="POLYSERASE-RELATED"/>
    <property type="match status" value="1"/>
</dbReference>
<name>A0ABN7NM21_TIMPD</name>
<gene>
    <name evidence="7" type="ORF">TPAB3V08_LOCUS1244</name>
</gene>
<comment type="caution">
    <text evidence="7">The sequence shown here is derived from an EMBL/GenBank/DDBJ whole genome shotgun (WGS) entry which is preliminary data.</text>
</comment>